<dbReference type="EMBL" id="LRDH01000116">
    <property type="protein sequence ID" value="PPV13889.1"/>
    <property type="molecule type" value="Genomic_DNA"/>
</dbReference>
<feature type="transmembrane region" description="Helical" evidence="9">
    <location>
        <begin position="7"/>
        <end position="28"/>
    </location>
</feature>
<keyword evidence="6 8" id="KW-0807">Transducer</keyword>
<keyword evidence="4 9" id="KW-1133">Transmembrane helix</keyword>
<comment type="caution">
    <text evidence="12">The sequence shown here is derived from an EMBL/GenBank/DDBJ whole genome shotgun (WGS) entry which is preliminary data.</text>
</comment>
<dbReference type="PROSITE" id="PS50885">
    <property type="entry name" value="HAMP"/>
    <property type="match status" value="1"/>
</dbReference>
<dbReference type="InterPro" id="IPR004089">
    <property type="entry name" value="MCPsignal_dom"/>
</dbReference>
<evidence type="ECO:0000256" key="2">
    <source>
        <dbReference type="ARBA" id="ARBA00022475"/>
    </source>
</evidence>
<dbReference type="Pfam" id="PF00015">
    <property type="entry name" value="MCPsignal"/>
    <property type="match status" value="1"/>
</dbReference>
<evidence type="ECO:0000256" key="3">
    <source>
        <dbReference type="ARBA" id="ARBA00022692"/>
    </source>
</evidence>
<dbReference type="InterPro" id="IPR003660">
    <property type="entry name" value="HAMP_dom"/>
</dbReference>
<comment type="similarity">
    <text evidence="7">Belongs to the methyl-accepting chemotaxis (MCP) protein family.</text>
</comment>
<dbReference type="AlphaFoldDB" id="A0A2S7F974"/>
<proteinExistence type="inferred from homology"/>
<feature type="domain" description="HAMP" evidence="11">
    <location>
        <begin position="203"/>
        <end position="258"/>
    </location>
</feature>
<evidence type="ECO:0000256" key="6">
    <source>
        <dbReference type="ARBA" id="ARBA00023224"/>
    </source>
</evidence>
<dbReference type="PANTHER" id="PTHR32089:SF112">
    <property type="entry name" value="LYSOZYME-LIKE PROTEIN-RELATED"/>
    <property type="match status" value="1"/>
</dbReference>
<dbReference type="SUPFAM" id="SSF58104">
    <property type="entry name" value="Methyl-accepting chemotaxis protein (MCP) signaling domain"/>
    <property type="match status" value="1"/>
</dbReference>
<comment type="subcellular location">
    <subcellularLocation>
        <location evidence="1">Cell membrane</location>
        <topology evidence="1">Multi-pass membrane protein</topology>
    </subcellularLocation>
</comment>
<accession>A0A2S7F974</accession>
<evidence type="ECO:0000259" key="10">
    <source>
        <dbReference type="PROSITE" id="PS50111"/>
    </source>
</evidence>
<evidence type="ECO:0000259" key="11">
    <source>
        <dbReference type="PROSITE" id="PS50885"/>
    </source>
</evidence>
<protein>
    <submittedName>
        <fullName evidence="12">Chemotaxis protein</fullName>
    </submittedName>
</protein>
<evidence type="ECO:0000256" key="9">
    <source>
        <dbReference type="SAM" id="Phobius"/>
    </source>
</evidence>
<evidence type="ECO:0000256" key="1">
    <source>
        <dbReference type="ARBA" id="ARBA00004651"/>
    </source>
</evidence>
<dbReference type="PANTHER" id="PTHR32089">
    <property type="entry name" value="METHYL-ACCEPTING CHEMOTAXIS PROTEIN MCPB"/>
    <property type="match status" value="1"/>
</dbReference>
<organism evidence="12 13">
    <name type="scientific">Clostridium butyricum</name>
    <dbReference type="NCBI Taxonomy" id="1492"/>
    <lineage>
        <taxon>Bacteria</taxon>
        <taxon>Bacillati</taxon>
        <taxon>Bacillota</taxon>
        <taxon>Clostridia</taxon>
        <taxon>Eubacteriales</taxon>
        <taxon>Clostridiaceae</taxon>
        <taxon>Clostridium</taxon>
    </lineage>
</organism>
<dbReference type="InterPro" id="IPR033463">
    <property type="entry name" value="sCache_3"/>
</dbReference>
<evidence type="ECO:0000256" key="8">
    <source>
        <dbReference type="PROSITE-ProRule" id="PRU00284"/>
    </source>
</evidence>
<keyword evidence="2" id="KW-1003">Cell membrane</keyword>
<reference evidence="12 13" key="1">
    <citation type="submission" date="2016-01" db="EMBL/GenBank/DDBJ databases">
        <title>Characterization of the Clostridium difficile lineages that are prevalent in Hong Kong and China.</title>
        <authorList>
            <person name="Kwok J.S.-L."/>
            <person name="Lam W.-Y."/>
            <person name="Ip M."/>
            <person name="Chan T.-F."/>
            <person name="Hawkey P.M."/>
            <person name="Tsui S.K.-W."/>
        </authorList>
    </citation>
    <scope>NUCLEOTIDE SEQUENCE [LARGE SCALE GENOMIC DNA]</scope>
    <source>
        <strain evidence="12 13">300064</strain>
    </source>
</reference>
<dbReference type="GO" id="GO:0007165">
    <property type="term" value="P:signal transduction"/>
    <property type="evidence" value="ECO:0007669"/>
    <property type="project" value="UniProtKB-KW"/>
</dbReference>
<evidence type="ECO:0000256" key="5">
    <source>
        <dbReference type="ARBA" id="ARBA00023136"/>
    </source>
</evidence>
<sequence>MKIKNKLVVSFVAIISIISISIFSIVYFNFNKSAYSNFEQTVITTSKLGYAYMEKRYSGDWKVRDGKLYKGDALLNNNNDVPEFIKIETGNLSSIYLGNETIATSISDKNGEKVIGLQASDEITEKVINNGETFIGKVNIGGEDMLGQYIPIKNGFGKVIAMWFVGVEYSSIYDYIIQTISMIALILLILMLLGIVIFSKIGSIIVNSIHKFNEYLSQIAKGDFSISIEERLFAAKDETGTMFRNLNLMKNSISGMLDNIEKQSISTSKTSEILSDIVKDVNEIVGEVRISTEQIAAGLEETAASTEEINSSTSVMVQSVNGISEITKDAILHSKEIKKRADKFKDESIKMKQETEKIYENNSGKLKEAIDRSKRVNEITELLDAISNISDQTNLLALNAAIEAARSGEAGKGFAVVADEIKNLAEESNVTAEKIREITVYVINAMENLVSSSNEVLNFIDYMIKNNYIQFYEISDLYSKDANDYNTMSQNIGDTLQEILISTKDISSAIDNVAESSGEGAGDALNISDKINILSDSTEKLIKNANDCENVSKELEETLRKIKL</sequence>
<feature type="domain" description="Methyl-accepting transducer" evidence="10">
    <location>
        <begin position="270"/>
        <end position="535"/>
    </location>
</feature>
<dbReference type="RefSeq" id="WP_043662414.1">
    <property type="nucleotide sequence ID" value="NZ_JSEG01000003.1"/>
</dbReference>
<dbReference type="GO" id="GO:0005886">
    <property type="term" value="C:plasma membrane"/>
    <property type="evidence" value="ECO:0007669"/>
    <property type="project" value="UniProtKB-SubCell"/>
</dbReference>
<name>A0A2S7F974_CLOBU</name>
<dbReference type="PROSITE" id="PS50111">
    <property type="entry name" value="CHEMOTAXIS_TRANSDUC_2"/>
    <property type="match status" value="1"/>
</dbReference>
<dbReference type="SUPFAM" id="SSF103190">
    <property type="entry name" value="Sensory domain-like"/>
    <property type="match status" value="1"/>
</dbReference>
<evidence type="ECO:0000256" key="4">
    <source>
        <dbReference type="ARBA" id="ARBA00022989"/>
    </source>
</evidence>
<evidence type="ECO:0000313" key="13">
    <source>
        <dbReference type="Proteomes" id="UP000238081"/>
    </source>
</evidence>
<dbReference type="InterPro" id="IPR029151">
    <property type="entry name" value="Sensor-like_sf"/>
</dbReference>
<evidence type="ECO:0000313" key="12">
    <source>
        <dbReference type="EMBL" id="PPV13889.1"/>
    </source>
</evidence>
<keyword evidence="5 9" id="KW-0472">Membrane</keyword>
<gene>
    <name evidence="12" type="ORF">AWN73_15585</name>
</gene>
<evidence type="ECO:0000256" key="7">
    <source>
        <dbReference type="ARBA" id="ARBA00029447"/>
    </source>
</evidence>
<dbReference type="SMART" id="SM00283">
    <property type="entry name" value="MA"/>
    <property type="match status" value="1"/>
</dbReference>
<feature type="transmembrane region" description="Helical" evidence="9">
    <location>
        <begin position="175"/>
        <end position="198"/>
    </location>
</feature>
<dbReference type="Pfam" id="PF17202">
    <property type="entry name" value="sCache_3_3"/>
    <property type="match status" value="1"/>
</dbReference>
<dbReference type="Proteomes" id="UP000238081">
    <property type="component" value="Unassembled WGS sequence"/>
</dbReference>
<dbReference type="Gene3D" id="1.10.287.950">
    <property type="entry name" value="Methyl-accepting chemotaxis protein"/>
    <property type="match status" value="1"/>
</dbReference>
<keyword evidence="3 9" id="KW-0812">Transmembrane</keyword>